<feature type="compositionally biased region" description="Basic and acidic residues" evidence="1">
    <location>
        <begin position="62"/>
        <end position="77"/>
    </location>
</feature>
<gene>
    <name evidence="3" type="ORF">LWI29_006264</name>
</gene>
<dbReference type="EMBL" id="JAUESC010000381">
    <property type="protein sequence ID" value="KAK0588855.1"/>
    <property type="molecule type" value="Genomic_DNA"/>
</dbReference>
<comment type="caution">
    <text evidence="3">The sequence shown here is derived from an EMBL/GenBank/DDBJ whole genome shotgun (WGS) entry which is preliminary data.</text>
</comment>
<dbReference type="InterPro" id="IPR005162">
    <property type="entry name" value="Retrotrans_gag_dom"/>
</dbReference>
<dbReference type="AlphaFoldDB" id="A0AA39SFX0"/>
<evidence type="ECO:0000313" key="3">
    <source>
        <dbReference type="EMBL" id="KAK0588855.1"/>
    </source>
</evidence>
<organism evidence="3 4">
    <name type="scientific">Acer saccharum</name>
    <name type="common">Sugar maple</name>
    <dbReference type="NCBI Taxonomy" id="4024"/>
    <lineage>
        <taxon>Eukaryota</taxon>
        <taxon>Viridiplantae</taxon>
        <taxon>Streptophyta</taxon>
        <taxon>Embryophyta</taxon>
        <taxon>Tracheophyta</taxon>
        <taxon>Spermatophyta</taxon>
        <taxon>Magnoliopsida</taxon>
        <taxon>eudicotyledons</taxon>
        <taxon>Gunneridae</taxon>
        <taxon>Pentapetalae</taxon>
        <taxon>rosids</taxon>
        <taxon>malvids</taxon>
        <taxon>Sapindales</taxon>
        <taxon>Sapindaceae</taxon>
        <taxon>Hippocastanoideae</taxon>
        <taxon>Acereae</taxon>
        <taxon>Acer</taxon>
    </lineage>
</organism>
<name>A0AA39SFX0_ACESA</name>
<feature type="domain" description="Retrotransposon gag" evidence="2">
    <location>
        <begin position="123"/>
        <end position="194"/>
    </location>
</feature>
<evidence type="ECO:0000259" key="2">
    <source>
        <dbReference type="Pfam" id="PF03732"/>
    </source>
</evidence>
<protein>
    <recommendedName>
        <fullName evidence="2">Retrotransposon gag domain-containing protein</fullName>
    </recommendedName>
</protein>
<feature type="region of interest" description="Disordered" evidence="1">
    <location>
        <begin position="46"/>
        <end position="78"/>
    </location>
</feature>
<evidence type="ECO:0000313" key="4">
    <source>
        <dbReference type="Proteomes" id="UP001168877"/>
    </source>
</evidence>
<sequence length="196" mass="22920">MASNKERIESLEAGLGGLREGMNQMELGVAKLQQMEETINRLSEALFSNKEGSSNNSSSRDGYSRINKEDNREEPEGNRQIFSSKMAKLEFPKFSSDDPIEWFNRVDQFFEFQGTIETKKVSLASFHLEGEANQWWQWLRRAYKEEDRTVTWSIFVEELWARFGPTDCEDFDEALSRVRQMGSLRDYQKEFEKLGN</sequence>
<dbReference type="Proteomes" id="UP001168877">
    <property type="component" value="Unassembled WGS sequence"/>
</dbReference>
<evidence type="ECO:0000256" key="1">
    <source>
        <dbReference type="SAM" id="MobiDB-lite"/>
    </source>
</evidence>
<reference evidence="3" key="1">
    <citation type="journal article" date="2022" name="Plant J.">
        <title>Strategies of tolerance reflected in two North American maple genomes.</title>
        <authorList>
            <person name="McEvoy S.L."/>
            <person name="Sezen U.U."/>
            <person name="Trouern-Trend A."/>
            <person name="McMahon S.M."/>
            <person name="Schaberg P.G."/>
            <person name="Yang J."/>
            <person name="Wegrzyn J.L."/>
            <person name="Swenson N.G."/>
        </authorList>
    </citation>
    <scope>NUCLEOTIDE SEQUENCE</scope>
    <source>
        <strain evidence="3">NS2018</strain>
    </source>
</reference>
<keyword evidence="4" id="KW-1185">Reference proteome</keyword>
<reference evidence="3" key="2">
    <citation type="submission" date="2023-06" db="EMBL/GenBank/DDBJ databases">
        <authorList>
            <person name="Swenson N.G."/>
            <person name="Wegrzyn J.L."/>
            <person name="Mcevoy S.L."/>
        </authorList>
    </citation>
    <scope>NUCLEOTIDE SEQUENCE</scope>
    <source>
        <strain evidence="3">NS2018</strain>
        <tissue evidence="3">Leaf</tissue>
    </source>
</reference>
<dbReference type="Pfam" id="PF03732">
    <property type="entry name" value="Retrotrans_gag"/>
    <property type="match status" value="1"/>
</dbReference>
<accession>A0AA39SFX0</accession>
<proteinExistence type="predicted"/>